<name>A0A2P6NDG6_9EUKA</name>
<sequence length="240" mass="27917">MHETTNDEPPTKRKRCETTSNDLTELIPPCLLSYILEYIRPVDHVPIAFTSQRLSRLVLHSKAAGSIRDESFRPLSGHLDVLTWSLREAGQEYQPNKIRIRDGDEAIIQWCIHSRDICSLRSIALRAARKGDHRALWMVEEYLTGDDEFISQLWSCALQCTKLVERMVVLEHLYQSYGGVKFLYHPKRQLSDHSILFPRTARYNHLFTRRSRLFIESTDHARAYLLLVTSVPRVTRTLTV</sequence>
<evidence type="ECO:0000313" key="2">
    <source>
        <dbReference type="Proteomes" id="UP000241769"/>
    </source>
</evidence>
<dbReference type="AlphaFoldDB" id="A0A2P6NDG6"/>
<dbReference type="EMBL" id="MDYQ01000112">
    <property type="protein sequence ID" value="PRP81990.1"/>
    <property type="molecule type" value="Genomic_DNA"/>
</dbReference>
<evidence type="ECO:0000313" key="1">
    <source>
        <dbReference type="EMBL" id="PRP81990.1"/>
    </source>
</evidence>
<gene>
    <name evidence="1" type="ORF">PROFUN_10484</name>
</gene>
<dbReference type="Proteomes" id="UP000241769">
    <property type="component" value="Unassembled WGS sequence"/>
</dbReference>
<proteinExistence type="predicted"/>
<protein>
    <recommendedName>
        <fullName evidence="3">F-box domain-containing protein</fullName>
    </recommendedName>
</protein>
<reference evidence="1 2" key="1">
    <citation type="journal article" date="2018" name="Genome Biol. Evol.">
        <title>Multiple Roots of Fruiting Body Formation in Amoebozoa.</title>
        <authorList>
            <person name="Hillmann F."/>
            <person name="Forbes G."/>
            <person name="Novohradska S."/>
            <person name="Ferling I."/>
            <person name="Riege K."/>
            <person name="Groth M."/>
            <person name="Westermann M."/>
            <person name="Marz M."/>
            <person name="Spaller T."/>
            <person name="Winckler T."/>
            <person name="Schaap P."/>
            <person name="Glockner G."/>
        </authorList>
    </citation>
    <scope>NUCLEOTIDE SEQUENCE [LARGE SCALE GENOMIC DNA]</scope>
    <source>
        <strain evidence="1 2">Jena</strain>
    </source>
</reference>
<dbReference type="InParanoid" id="A0A2P6NDG6"/>
<accession>A0A2P6NDG6</accession>
<organism evidence="1 2">
    <name type="scientific">Planoprotostelium fungivorum</name>
    <dbReference type="NCBI Taxonomy" id="1890364"/>
    <lineage>
        <taxon>Eukaryota</taxon>
        <taxon>Amoebozoa</taxon>
        <taxon>Evosea</taxon>
        <taxon>Variosea</taxon>
        <taxon>Cavosteliida</taxon>
        <taxon>Cavosteliaceae</taxon>
        <taxon>Planoprotostelium</taxon>
    </lineage>
</organism>
<keyword evidence="2" id="KW-1185">Reference proteome</keyword>
<evidence type="ECO:0008006" key="3">
    <source>
        <dbReference type="Google" id="ProtNLM"/>
    </source>
</evidence>
<comment type="caution">
    <text evidence="1">The sequence shown here is derived from an EMBL/GenBank/DDBJ whole genome shotgun (WGS) entry which is preliminary data.</text>
</comment>